<keyword evidence="6 8" id="KW-0472">Membrane</keyword>
<evidence type="ECO:0000313" key="12">
    <source>
        <dbReference type="EMBL" id="RKF34139.1"/>
    </source>
</evidence>
<evidence type="ECO:0000256" key="7">
    <source>
        <dbReference type="ARBA" id="ARBA00023237"/>
    </source>
</evidence>
<keyword evidence="3 8" id="KW-1134">Transmembrane beta strand</keyword>
<gene>
    <name evidence="12" type="ORF">BCY89_10900</name>
</gene>
<comment type="subcellular location">
    <subcellularLocation>
        <location evidence="1 8">Cell outer membrane</location>
        <topology evidence="1 8">Multi-pass membrane protein</topology>
    </subcellularLocation>
</comment>
<evidence type="ECO:0000256" key="1">
    <source>
        <dbReference type="ARBA" id="ARBA00004571"/>
    </source>
</evidence>
<dbReference type="InterPro" id="IPR023996">
    <property type="entry name" value="TonB-dep_OMP_SusC/RagA"/>
</dbReference>
<dbReference type="InterPro" id="IPR008969">
    <property type="entry name" value="CarboxyPept-like_regulatory"/>
</dbReference>
<dbReference type="Proteomes" id="UP000286402">
    <property type="component" value="Unassembled WGS sequence"/>
</dbReference>
<evidence type="ECO:0000313" key="13">
    <source>
        <dbReference type="Proteomes" id="UP000286402"/>
    </source>
</evidence>
<dbReference type="SUPFAM" id="SSF56935">
    <property type="entry name" value="Porins"/>
    <property type="match status" value="1"/>
</dbReference>
<comment type="caution">
    <text evidence="12">The sequence shown here is derived from an EMBL/GenBank/DDBJ whole genome shotgun (WGS) entry which is preliminary data.</text>
</comment>
<dbReference type="GO" id="GO:0009279">
    <property type="term" value="C:cell outer membrane"/>
    <property type="evidence" value="ECO:0007669"/>
    <property type="project" value="UniProtKB-SubCell"/>
</dbReference>
<keyword evidence="2 8" id="KW-0813">Transport</keyword>
<dbReference type="InterPro" id="IPR012910">
    <property type="entry name" value="Plug_dom"/>
</dbReference>
<name>A0A420FMH2_9SPHI</name>
<evidence type="ECO:0000259" key="11">
    <source>
        <dbReference type="Pfam" id="PF07715"/>
    </source>
</evidence>
<dbReference type="Pfam" id="PF13715">
    <property type="entry name" value="CarbopepD_reg_2"/>
    <property type="match status" value="1"/>
</dbReference>
<dbReference type="InterPro" id="IPR039426">
    <property type="entry name" value="TonB-dep_rcpt-like"/>
</dbReference>
<dbReference type="InterPro" id="IPR036942">
    <property type="entry name" value="Beta-barrel_TonB_sf"/>
</dbReference>
<dbReference type="Pfam" id="PF07715">
    <property type="entry name" value="Plug"/>
    <property type="match status" value="1"/>
</dbReference>
<evidence type="ECO:0000256" key="9">
    <source>
        <dbReference type="RuleBase" id="RU003357"/>
    </source>
</evidence>
<keyword evidence="4 8" id="KW-0812">Transmembrane</keyword>
<reference evidence="12 13" key="1">
    <citation type="submission" date="2016-07" db="EMBL/GenBank/DDBJ databases">
        <title>Genome analysis of Sphingobacterium siyangense T12B17.</title>
        <authorList>
            <person name="Xu D."/>
            <person name="Su Y."/>
            <person name="Zheng S."/>
        </authorList>
    </citation>
    <scope>NUCLEOTIDE SEQUENCE [LARGE SCALE GENOMIC DNA]</scope>
    <source>
        <strain evidence="12 13">T12B17</strain>
    </source>
</reference>
<dbReference type="Pfam" id="PF00593">
    <property type="entry name" value="TonB_dep_Rec_b-barrel"/>
    <property type="match status" value="1"/>
</dbReference>
<dbReference type="Gene3D" id="2.40.170.20">
    <property type="entry name" value="TonB-dependent receptor, beta-barrel domain"/>
    <property type="match status" value="1"/>
</dbReference>
<organism evidence="12 13">
    <name type="scientific">Sphingobacterium siyangense</name>
    <dbReference type="NCBI Taxonomy" id="459529"/>
    <lineage>
        <taxon>Bacteria</taxon>
        <taxon>Pseudomonadati</taxon>
        <taxon>Bacteroidota</taxon>
        <taxon>Sphingobacteriia</taxon>
        <taxon>Sphingobacteriales</taxon>
        <taxon>Sphingobacteriaceae</taxon>
        <taxon>Sphingobacterium</taxon>
    </lineage>
</organism>
<feature type="domain" description="TonB-dependent receptor-like beta-barrel" evidence="10">
    <location>
        <begin position="423"/>
        <end position="820"/>
    </location>
</feature>
<dbReference type="AlphaFoldDB" id="A0A420FMH2"/>
<evidence type="ECO:0000256" key="3">
    <source>
        <dbReference type="ARBA" id="ARBA00022452"/>
    </source>
</evidence>
<dbReference type="NCBIfam" id="TIGR04056">
    <property type="entry name" value="OMP_RagA_SusC"/>
    <property type="match status" value="1"/>
</dbReference>
<dbReference type="EMBL" id="MCAQ01000025">
    <property type="protein sequence ID" value="RKF34139.1"/>
    <property type="molecule type" value="Genomic_DNA"/>
</dbReference>
<sequence>MNKKFLLFCSGVMLSTSLWAQTKTVTGKVTNASDGGTMPNVTVSIKGKSVSTQTKPDGSFTINAEPGDILIFRAVGSQERQQLVGTNATINVALSGSEEALEEVVVTAMGIKKEKRALGYAVQDIKSDELMKNKTANVVNSLAGKIAGVNVTQSSGAAGAGAQIILRGGTSLERDNQPLFVVDGIIYDNSTPIGGNSGFDGMQATSTSNSNRVMDINPEDIENVSVLKGPAAAALYGSRAAAGAVVITTKRGSEGRVEIGFSSRFSANWANRLPEQQGKYKRGYYNSAGTLDNYTTQSWGEAFKPGEKVYDNVGDFFRTATVFDNTVNVTGGNKNGSFYLSGSRFDQQGIIPETGYGKTAFRFNGDQKFGKLSVGANVAYTLANTDKTLTSAGLYGSGGAGAISSVYGWSRSDDMKKYLNDDGTKYRMFEGLQELQDDVENPYWTINRNKLTDNTERITGSINANMNIFDWWNVSYRVGMDSYLTKNSTLIAENGAVKQLWQNGMMSENDLKFNYWSSNLMSNFNKKIGDFDLGAMVGYFAEETKVNTNRRMGYDFVVNNFYSFGNIDKANKLFDEVTSKKRLYGLYGELRASYKNFLFLNVTGRNDWTSTLPVANQSYFYPSVGGSFVFTELLKDKGLDWLSFGKLRASWARVGKDATPYATNTYLWTPRESLGGIIATGNSWTKGNPNLKPETTGSFEVGAELRFLNGRLGVDYAYYTNNSYNQILSPRLGQSVGYIFVSVNAGDIYNKGMELSLTGKPIKRENFEWDVTLNMSRNKGTVDNLISGVDILYVTDVQVGNAKAASFNGGSFMGISGSKYARTPDGKLILDANTGMPTSDNATTYNIGNREPKLIGGLNNSLTYKNFNLSFLLDYRIGGDIYNGTDYAMTLNGLSMRTLERDELTLSGVVNTGTAAAPVYEDKTFTFNANESYLVSGAQTSGKKIIQDYWGVHYIKESANFMTKTNWLRLRTVSVSYDFGNSLLKKSNVSKVIKGLTATLTGTNLWLLTNYKGLDPEASAAGSGVTGSSSVGIDYNGVPSTAGVTFGVNLKF</sequence>
<comment type="similarity">
    <text evidence="8 9">Belongs to the TonB-dependent receptor family.</text>
</comment>
<feature type="domain" description="TonB-dependent receptor plug" evidence="11">
    <location>
        <begin position="115"/>
        <end position="244"/>
    </location>
</feature>
<dbReference type="SUPFAM" id="SSF49464">
    <property type="entry name" value="Carboxypeptidase regulatory domain-like"/>
    <property type="match status" value="1"/>
</dbReference>
<protein>
    <submittedName>
        <fullName evidence="12">SusC/RagA family protein</fullName>
    </submittedName>
</protein>
<dbReference type="NCBIfam" id="TIGR04057">
    <property type="entry name" value="SusC_RagA_signa"/>
    <property type="match status" value="1"/>
</dbReference>
<keyword evidence="7 8" id="KW-0998">Cell outer membrane</keyword>
<evidence type="ECO:0000256" key="4">
    <source>
        <dbReference type="ARBA" id="ARBA00022692"/>
    </source>
</evidence>
<accession>A0A420FMH2</accession>
<evidence type="ECO:0000256" key="5">
    <source>
        <dbReference type="ARBA" id="ARBA00023077"/>
    </source>
</evidence>
<keyword evidence="5 9" id="KW-0798">TonB box</keyword>
<dbReference type="RefSeq" id="WP_120335112.1">
    <property type="nucleotide sequence ID" value="NZ_CP070350.1"/>
</dbReference>
<proteinExistence type="inferred from homology"/>
<dbReference type="Gene3D" id="2.60.40.1120">
    <property type="entry name" value="Carboxypeptidase-like, regulatory domain"/>
    <property type="match status" value="1"/>
</dbReference>
<keyword evidence="13" id="KW-1185">Reference proteome</keyword>
<dbReference type="InterPro" id="IPR023997">
    <property type="entry name" value="TonB-dep_OMP_SusC/RagA_CS"/>
</dbReference>
<evidence type="ECO:0000259" key="10">
    <source>
        <dbReference type="Pfam" id="PF00593"/>
    </source>
</evidence>
<dbReference type="PROSITE" id="PS52016">
    <property type="entry name" value="TONB_DEPENDENT_REC_3"/>
    <property type="match status" value="1"/>
</dbReference>
<dbReference type="Gene3D" id="2.170.130.10">
    <property type="entry name" value="TonB-dependent receptor, plug domain"/>
    <property type="match status" value="1"/>
</dbReference>
<dbReference type="InterPro" id="IPR037066">
    <property type="entry name" value="Plug_dom_sf"/>
</dbReference>
<evidence type="ECO:0000256" key="2">
    <source>
        <dbReference type="ARBA" id="ARBA00022448"/>
    </source>
</evidence>
<evidence type="ECO:0000256" key="6">
    <source>
        <dbReference type="ARBA" id="ARBA00023136"/>
    </source>
</evidence>
<evidence type="ECO:0000256" key="8">
    <source>
        <dbReference type="PROSITE-ProRule" id="PRU01360"/>
    </source>
</evidence>
<dbReference type="InterPro" id="IPR000531">
    <property type="entry name" value="Beta-barrel_TonB"/>
</dbReference>